<gene>
    <name evidence="3" type="ORF">GCM10023147_51990</name>
</gene>
<evidence type="ECO:0000256" key="2">
    <source>
        <dbReference type="SAM" id="Phobius"/>
    </source>
</evidence>
<protein>
    <submittedName>
        <fullName evidence="3">Uncharacterized protein</fullName>
    </submittedName>
</protein>
<dbReference type="RefSeq" id="WP_345001891.1">
    <property type="nucleotide sequence ID" value="NZ_BAABFR010000197.1"/>
</dbReference>
<organism evidence="3 4">
    <name type="scientific">Tsukamurella soli</name>
    <dbReference type="NCBI Taxonomy" id="644556"/>
    <lineage>
        <taxon>Bacteria</taxon>
        <taxon>Bacillati</taxon>
        <taxon>Actinomycetota</taxon>
        <taxon>Actinomycetes</taxon>
        <taxon>Mycobacteriales</taxon>
        <taxon>Tsukamurellaceae</taxon>
        <taxon>Tsukamurella</taxon>
    </lineage>
</organism>
<keyword evidence="2" id="KW-0812">Transmembrane</keyword>
<dbReference type="Proteomes" id="UP001500635">
    <property type="component" value="Unassembled WGS sequence"/>
</dbReference>
<evidence type="ECO:0000256" key="1">
    <source>
        <dbReference type="SAM" id="MobiDB-lite"/>
    </source>
</evidence>
<sequence length="144" mass="15999">MSQSFPPNGAQYPGAQYPNQQYPNQQYPNQYSYPQQGVPGPASPGQGYPGQGYPPRSHPAQGPVFQARFKKHTGMIVLAQWQTRTVVGSYEDVKKAYREAQTHNLVAGWWGLISLLVYNWIAIFGNMSEMGRIKKQAQAAGIPT</sequence>
<accession>A0ABP8KJH2</accession>
<proteinExistence type="predicted"/>
<feature type="transmembrane region" description="Helical" evidence="2">
    <location>
        <begin position="107"/>
        <end position="125"/>
    </location>
</feature>
<keyword evidence="4" id="KW-1185">Reference proteome</keyword>
<evidence type="ECO:0000313" key="4">
    <source>
        <dbReference type="Proteomes" id="UP001500635"/>
    </source>
</evidence>
<evidence type="ECO:0000313" key="3">
    <source>
        <dbReference type="EMBL" id="GAA4407946.1"/>
    </source>
</evidence>
<feature type="compositionally biased region" description="Low complexity" evidence="1">
    <location>
        <begin position="11"/>
        <end position="55"/>
    </location>
</feature>
<dbReference type="EMBL" id="BAABFR010000197">
    <property type="protein sequence ID" value="GAA4407946.1"/>
    <property type="molecule type" value="Genomic_DNA"/>
</dbReference>
<reference evidence="4" key="1">
    <citation type="journal article" date="2019" name="Int. J. Syst. Evol. Microbiol.">
        <title>The Global Catalogue of Microorganisms (GCM) 10K type strain sequencing project: providing services to taxonomists for standard genome sequencing and annotation.</title>
        <authorList>
            <consortium name="The Broad Institute Genomics Platform"/>
            <consortium name="The Broad Institute Genome Sequencing Center for Infectious Disease"/>
            <person name="Wu L."/>
            <person name="Ma J."/>
        </authorList>
    </citation>
    <scope>NUCLEOTIDE SEQUENCE [LARGE SCALE GENOMIC DNA]</scope>
    <source>
        <strain evidence="4">JCM 17688</strain>
    </source>
</reference>
<comment type="caution">
    <text evidence="3">The sequence shown here is derived from an EMBL/GenBank/DDBJ whole genome shotgun (WGS) entry which is preliminary data.</text>
</comment>
<keyword evidence="2" id="KW-0472">Membrane</keyword>
<feature type="region of interest" description="Disordered" evidence="1">
    <location>
        <begin position="1"/>
        <end position="64"/>
    </location>
</feature>
<name>A0ABP8KJH2_9ACTN</name>
<keyword evidence="2" id="KW-1133">Transmembrane helix</keyword>